<dbReference type="EMBL" id="JACHGY010000001">
    <property type="protein sequence ID" value="MBB6429539.1"/>
    <property type="molecule type" value="Genomic_DNA"/>
</dbReference>
<evidence type="ECO:0000256" key="1">
    <source>
        <dbReference type="SAM" id="MobiDB-lite"/>
    </source>
</evidence>
<reference evidence="2 3" key="1">
    <citation type="submission" date="2020-08" db="EMBL/GenBank/DDBJ databases">
        <title>Genomic Encyclopedia of Type Strains, Phase IV (KMG-IV): sequencing the most valuable type-strain genomes for metagenomic binning, comparative biology and taxonomic classification.</title>
        <authorList>
            <person name="Goeker M."/>
        </authorList>
    </citation>
    <scope>NUCLEOTIDE SEQUENCE [LARGE SCALE GENOMIC DNA]</scope>
    <source>
        <strain evidence="2 3">DSM 103725</strain>
    </source>
</reference>
<feature type="region of interest" description="Disordered" evidence="1">
    <location>
        <begin position="1"/>
        <end position="27"/>
    </location>
</feature>
<dbReference type="RefSeq" id="WP_184677113.1">
    <property type="nucleotide sequence ID" value="NZ_JACHGY010000001.1"/>
</dbReference>
<feature type="region of interest" description="Disordered" evidence="1">
    <location>
        <begin position="306"/>
        <end position="325"/>
    </location>
</feature>
<name>A0A7X0LK74_9BACT</name>
<organism evidence="2 3">
    <name type="scientific">Algisphaera agarilytica</name>
    <dbReference type="NCBI Taxonomy" id="1385975"/>
    <lineage>
        <taxon>Bacteria</taxon>
        <taxon>Pseudomonadati</taxon>
        <taxon>Planctomycetota</taxon>
        <taxon>Phycisphaerae</taxon>
        <taxon>Phycisphaerales</taxon>
        <taxon>Phycisphaeraceae</taxon>
        <taxon>Algisphaera</taxon>
    </lineage>
</organism>
<dbReference type="Proteomes" id="UP000541810">
    <property type="component" value="Unassembled WGS sequence"/>
</dbReference>
<proteinExistence type="predicted"/>
<feature type="compositionally biased region" description="Basic residues" evidence="1">
    <location>
        <begin position="10"/>
        <end position="19"/>
    </location>
</feature>
<comment type="caution">
    <text evidence="2">The sequence shown here is derived from an EMBL/GenBank/DDBJ whole genome shotgun (WGS) entry which is preliminary data.</text>
</comment>
<dbReference type="AlphaFoldDB" id="A0A7X0LK74"/>
<keyword evidence="3" id="KW-1185">Reference proteome</keyword>
<sequence>MGWFLSSNNKGKKKRKTSRGAKSQGWDPQRTLMGLKLLGVAALGVAAVVGWTSTEKILGNYAANARAVEVTPETVVLVDAPSWMDDALHEELRTKVAHSVTDNPLDPRGLRDAADMLNHDNDCPFVAQVDQVRRGPNGIVKVTATYRQPAALVEDQDRRHAHVVDAEGVWLEGPINRATSRWSHLPLITGVTAAPPNDGYGKKWPGSDITAALALEDVLHDEVFADQITAYDVSHRDLKGRLWLVLYTDGPAIVWGLPPGEERSVEPESPIKLAALRDWAYKHRGRINVKGQADTVWVYTGTAQIDARPSTSGDPDFQTGTASRR</sequence>
<evidence type="ECO:0000313" key="3">
    <source>
        <dbReference type="Proteomes" id="UP000541810"/>
    </source>
</evidence>
<accession>A0A7X0LK74</accession>
<evidence type="ECO:0000313" key="2">
    <source>
        <dbReference type="EMBL" id="MBB6429539.1"/>
    </source>
</evidence>
<gene>
    <name evidence="2" type="ORF">HNQ40_001345</name>
</gene>
<feature type="compositionally biased region" description="Polar residues" evidence="1">
    <location>
        <begin position="309"/>
        <end position="325"/>
    </location>
</feature>
<protein>
    <submittedName>
        <fullName evidence="2">Uncharacterized protein</fullName>
    </submittedName>
</protein>